<sequence>MAVSVRRKPSTPIVALPSPESLEHEHWPLAVDPPRRSVSQACSKAPSETRIFFEILAEHVHLDLTGKVLQDGRHPRGLGGFCDVFLGLSLTHGFTVAIKRFRVHIHHDRSFLKSLARELHIWSKLHHPNVLPLLGYTIDDGVYPALISRWMSNGTSIQYLKDNPGTNVLTMVKGIAAGLAYLHAMGVVHSDLKSDNVLVSMTGAPLLADFGVSRIIIESKTIETKSSMRGSVRWMAIELFEASLPGNCKEQNLECHSGKHMHTEQADIWAFGMTVYELMTLLRPYYLLPSDFQVMFAIIQGKLPSLPKVFLSGTATMDDSVLWDICRVCWHKDPALRPTMKDINRQLAQGISAAEIPRAGVCLVSPPYSMVDTPFPTDERSSSLKKQIMTGFSPKDQSIQQTENGDSRERFKRERVFPSPSECRLEGGLSAQAPPPRVLKPHKFVSAEQRVRLRGLVCPTMTLCEKQGVQVLRKSASMNASLTSINAFVASDPSGLLTATIVSSSTDGILNQVQSSAAPGIVIRRFCLPCSSSWTLVSSASESDMPMSFTSNPLSPSPINSTSGINARLRRVLDHVMGTMRSKSSVQ</sequence>
<name>A0A4S4L8E5_9AGAM</name>
<accession>A0A4S4L8E5</accession>
<dbReference type="PANTHER" id="PTHR44329">
    <property type="entry name" value="SERINE/THREONINE-PROTEIN KINASE TNNI3K-RELATED"/>
    <property type="match status" value="1"/>
</dbReference>
<reference evidence="3 4" key="1">
    <citation type="submission" date="2019-02" db="EMBL/GenBank/DDBJ databases">
        <title>Genome sequencing of the rare red list fungi Phellinidium pouzarii.</title>
        <authorList>
            <person name="Buettner E."/>
            <person name="Kellner H."/>
        </authorList>
    </citation>
    <scope>NUCLEOTIDE SEQUENCE [LARGE SCALE GENOMIC DNA]</scope>
    <source>
        <strain evidence="3 4">DSM 108285</strain>
    </source>
</reference>
<dbReference type="EMBL" id="SGPK01000127">
    <property type="protein sequence ID" value="THH07779.1"/>
    <property type="molecule type" value="Genomic_DNA"/>
</dbReference>
<dbReference type="InterPro" id="IPR000719">
    <property type="entry name" value="Prot_kinase_dom"/>
</dbReference>
<feature type="domain" description="Protein kinase" evidence="2">
    <location>
        <begin position="70"/>
        <end position="351"/>
    </location>
</feature>
<feature type="compositionally biased region" description="Polar residues" evidence="1">
    <location>
        <begin position="395"/>
        <end position="404"/>
    </location>
</feature>
<feature type="compositionally biased region" description="Basic and acidic residues" evidence="1">
    <location>
        <begin position="405"/>
        <end position="414"/>
    </location>
</feature>
<dbReference type="InterPro" id="IPR001245">
    <property type="entry name" value="Ser-Thr/Tyr_kinase_cat_dom"/>
</dbReference>
<dbReference type="GO" id="GO:0004674">
    <property type="term" value="F:protein serine/threonine kinase activity"/>
    <property type="evidence" value="ECO:0007669"/>
    <property type="project" value="TreeGrafter"/>
</dbReference>
<keyword evidence="4" id="KW-1185">Reference proteome</keyword>
<dbReference type="Pfam" id="PF07714">
    <property type="entry name" value="PK_Tyr_Ser-Thr"/>
    <property type="match status" value="1"/>
</dbReference>
<dbReference type="InterPro" id="IPR008271">
    <property type="entry name" value="Ser/Thr_kinase_AS"/>
</dbReference>
<comment type="caution">
    <text evidence="3">The sequence shown here is derived from an EMBL/GenBank/DDBJ whole genome shotgun (WGS) entry which is preliminary data.</text>
</comment>
<evidence type="ECO:0000256" key="1">
    <source>
        <dbReference type="SAM" id="MobiDB-lite"/>
    </source>
</evidence>
<evidence type="ECO:0000259" key="2">
    <source>
        <dbReference type="PROSITE" id="PS50011"/>
    </source>
</evidence>
<dbReference type="InterPro" id="IPR051681">
    <property type="entry name" value="Ser/Thr_Kinases-Pseudokinases"/>
</dbReference>
<dbReference type="PROSITE" id="PS00108">
    <property type="entry name" value="PROTEIN_KINASE_ST"/>
    <property type="match status" value="1"/>
</dbReference>
<organism evidence="3 4">
    <name type="scientific">Phellinidium pouzarii</name>
    <dbReference type="NCBI Taxonomy" id="167371"/>
    <lineage>
        <taxon>Eukaryota</taxon>
        <taxon>Fungi</taxon>
        <taxon>Dikarya</taxon>
        <taxon>Basidiomycota</taxon>
        <taxon>Agaricomycotina</taxon>
        <taxon>Agaricomycetes</taxon>
        <taxon>Hymenochaetales</taxon>
        <taxon>Hymenochaetaceae</taxon>
        <taxon>Phellinidium</taxon>
    </lineage>
</organism>
<dbReference type="Proteomes" id="UP000308199">
    <property type="component" value="Unassembled WGS sequence"/>
</dbReference>
<dbReference type="GO" id="GO:0005524">
    <property type="term" value="F:ATP binding"/>
    <property type="evidence" value="ECO:0007669"/>
    <property type="project" value="InterPro"/>
</dbReference>
<evidence type="ECO:0000313" key="4">
    <source>
        <dbReference type="Proteomes" id="UP000308199"/>
    </source>
</evidence>
<evidence type="ECO:0000313" key="3">
    <source>
        <dbReference type="EMBL" id="THH07779.1"/>
    </source>
</evidence>
<proteinExistence type="predicted"/>
<protein>
    <recommendedName>
        <fullName evidence="2">Protein kinase domain-containing protein</fullName>
    </recommendedName>
</protein>
<dbReference type="SMART" id="SM00220">
    <property type="entry name" value="S_TKc"/>
    <property type="match status" value="1"/>
</dbReference>
<dbReference type="AlphaFoldDB" id="A0A4S4L8E5"/>
<dbReference type="SUPFAM" id="SSF56112">
    <property type="entry name" value="Protein kinase-like (PK-like)"/>
    <property type="match status" value="1"/>
</dbReference>
<gene>
    <name evidence="3" type="ORF">EW145_g3155</name>
</gene>
<dbReference type="InterPro" id="IPR011009">
    <property type="entry name" value="Kinase-like_dom_sf"/>
</dbReference>
<feature type="region of interest" description="Disordered" evidence="1">
    <location>
        <begin position="391"/>
        <end position="414"/>
    </location>
</feature>
<dbReference type="PROSITE" id="PS50011">
    <property type="entry name" value="PROTEIN_KINASE_DOM"/>
    <property type="match status" value="1"/>
</dbReference>
<dbReference type="Gene3D" id="1.10.510.10">
    <property type="entry name" value="Transferase(Phosphotransferase) domain 1"/>
    <property type="match status" value="1"/>
</dbReference>
<dbReference type="OrthoDB" id="26722at2759"/>